<dbReference type="SMART" id="SM00028">
    <property type="entry name" value="TPR"/>
    <property type="match status" value="5"/>
</dbReference>
<dbReference type="InterPro" id="IPR052346">
    <property type="entry name" value="O-mannosyl-transferase_TMTC"/>
</dbReference>
<evidence type="ECO:0000256" key="1">
    <source>
        <dbReference type="ARBA" id="ARBA00022737"/>
    </source>
</evidence>
<feature type="transmembrane region" description="Helical" evidence="3">
    <location>
        <begin position="187"/>
        <end position="216"/>
    </location>
</feature>
<evidence type="ECO:0000313" key="4">
    <source>
        <dbReference type="EMBL" id="OIR03969.1"/>
    </source>
</evidence>
<keyword evidence="4" id="KW-0378">Hydrolase</keyword>
<keyword evidence="1" id="KW-0677">Repeat</keyword>
<dbReference type="PROSITE" id="PS50005">
    <property type="entry name" value="TPR"/>
    <property type="match status" value="3"/>
</dbReference>
<protein>
    <submittedName>
        <fullName evidence="4">Beta-barrel assembly-enhancing protease</fullName>
    </submittedName>
</protein>
<dbReference type="PANTHER" id="PTHR44227:SF3">
    <property type="entry name" value="PROTEIN O-MANNOSYL-TRANSFERASE TMTC4"/>
    <property type="match status" value="1"/>
</dbReference>
<reference evidence="4" key="1">
    <citation type="submission" date="2016-10" db="EMBL/GenBank/DDBJ databases">
        <title>Sequence of Gallionella enrichment culture.</title>
        <authorList>
            <person name="Poehlein A."/>
            <person name="Muehling M."/>
            <person name="Daniel R."/>
        </authorList>
    </citation>
    <scope>NUCLEOTIDE SEQUENCE</scope>
</reference>
<sequence length="708" mass="76326">MNPTSPKPTASDPVSKSTRARTVAVGASLAVGTILLFSRTFGYGFVNYDDPTYVTANPHVQGGLTWAGLRWAFFGHSDYWHPLTWMAHMLDWQLYGPAAWGHHLSSVLWHVLNAVLVFLVFRRLAGGLWRSAFAAALFAWHPLRVESVAWIAERKDVMSGAFFLFTVLAYARYADARTAGRAAWGRYLTVLGLFAAGLMCKPMLVTVPLVLLVLDYWPLGRGGSLVALRGLVLEKLPLFVLSAADAVVTLVMQKHEGAFVLHVPLSARIGNAVVSIARYLEKFVWPADLIVCYEHPGAWPWATLGLAAAGLIGVAVLAWRLRRSRSCILAGVTWFLVMLVPVLGLVQVGFQAMADRYTYLPMLGIELALIWGLPEITGPARRRVAAVGAAVLLGACAARTWAQEAVWRDSVTLFSHAVRVSPDNDIAEGFLASAYYSTGNFDEAAAHAERARSLNPRNDRVLVLLAGLSERKGDAPRAIRLYCEALALRPGDAQVQCQLGLLEYGAGRVEEAREEMTVALRADPALAARTLEIARGAIQKGDGDGALFLFRVVLAVQPENSEANGWLGALLLAQGDAAGAIGPLRLAAAGAPHSTEVQLALARCAARLGREAEAAAALAKAEADAGDHAEVLAGVAAEQAQLRNYSAAARIFRRVVALEPENANAHASLGYFLLVTGDRAGGLAEWRRALQLDPNLPGLRERLDQAER</sequence>
<dbReference type="GO" id="GO:0006508">
    <property type="term" value="P:proteolysis"/>
    <property type="evidence" value="ECO:0007669"/>
    <property type="project" value="UniProtKB-KW"/>
</dbReference>
<feature type="transmembrane region" description="Helical" evidence="3">
    <location>
        <begin position="299"/>
        <end position="319"/>
    </location>
</feature>
<keyword evidence="2" id="KW-0802">TPR repeat</keyword>
<gene>
    <name evidence="4" type="primary">bepA_29</name>
    <name evidence="4" type="ORF">GALL_139060</name>
</gene>
<evidence type="ECO:0000256" key="3">
    <source>
        <dbReference type="SAM" id="Phobius"/>
    </source>
</evidence>
<dbReference type="Gene3D" id="1.25.40.10">
    <property type="entry name" value="Tetratricopeptide repeat domain"/>
    <property type="match status" value="1"/>
</dbReference>
<dbReference type="InterPro" id="IPR011990">
    <property type="entry name" value="TPR-like_helical_dom_sf"/>
</dbReference>
<dbReference type="SUPFAM" id="SSF48452">
    <property type="entry name" value="TPR-like"/>
    <property type="match status" value="1"/>
</dbReference>
<keyword evidence="3" id="KW-0812">Transmembrane</keyword>
<evidence type="ECO:0000256" key="2">
    <source>
        <dbReference type="ARBA" id="ARBA00022803"/>
    </source>
</evidence>
<feature type="transmembrane region" description="Helical" evidence="3">
    <location>
        <begin position="100"/>
        <end position="121"/>
    </location>
</feature>
<dbReference type="Pfam" id="PF14559">
    <property type="entry name" value="TPR_19"/>
    <property type="match status" value="1"/>
</dbReference>
<dbReference type="Pfam" id="PF13432">
    <property type="entry name" value="TPR_16"/>
    <property type="match status" value="2"/>
</dbReference>
<feature type="transmembrane region" description="Helical" evidence="3">
    <location>
        <begin position="128"/>
        <end position="145"/>
    </location>
</feature>
<feature type="transmembrane region" description="Helical" evidence="3">
    <location>
        <begin position="326"/>
        <end position="350"/>
    </location>
</feature>
<dbReference type="EMBL" id="MLJW01000061">
    <property type="protein sequence ID" value="OIR03969.1"/>
    <property type="molecule type" value="Genomic_DNA"/>
</dbReference>
<comment type="caution">
    <text evidence="4">The sequence shown here is derived from an EMBL/GenBank/DDBJ whole genome shotgun (WGS) entry which is preliminary data.</text>
</comment>
<organism evidence="4">
    <name type="scientific">mine drainage metagenome</name>
    <dbReference type="NCBI Taxonomy" id="410659"/>
    <lineage>
        <taxon>unclassified sequences</taxon>
        <taxon>metagenomes</taxon>
        <taxon>ecological metagenomes</taxon>
    </lineage>
</organism>
<feature type="transmembrane region" description="Helical" evidence="3">
    <location>
        <begin position="20"/>
        <end position="38"/>
    </location>
</feature>
<keyword evidence="3" id="KW-0472">Membrane</keyword>
<dbReference type="GO" id="GO:0008233">
    <property type="term" value="F:peptidase activity"/>
    <property type="evidence" value="ECO:0007669"/>
    <property type="project" value="UniProtKB-KW"/>
</dbReference>
<dbReference type="AlphaFoldDB" id="A0A1J5S672"/>
<proteinExistence type="predicted"/>
<keyword evidence="3" id="KW-1133">Transmembrane helix</keyword>
<keyword evidence="4" id="KW-0645">Protease</keyword>
<dbReference type="InterPro" id="IPR019734">
    <property type="entry name" value="TPR_rpt"/>
</dbReference>
<accession>A0A1J5S672</accession>
<dbReference type="PANTHER" id="PTHR44227">
    <property type="match status" value="1"/>
</dbReference>
<name>A0A1J5S672_9ZZZZ</name>
<feature type="transmembrane region" description="Helical" evidence="3">
    <location>
        <begin position="157"/>
        <end position="175"/>
    </location>
</feature>